<feature type="transmembrane region" description="Helical" evidence="2">
    <location>
        <begin position="239"/>
        <end position="256"/>
    </location>
</feature>
<feature type="domain" description="Potassium channel" evidence="3">
    <location>
        <begin position="234"/>
        <end position="290"/>
    </location>
</feature>
<sequence length="344" mass="40460">MQPSPNKQRHKTVLELQMINEQFNKPNLIAPQPWDRRQISRDIPPQPKNKPRPSVLLQELQKADARDFMEDGRETKFYYEKYRTVELCKFMLILMAQGMNILSVYFIFSTFTNETDGSQREVFYYLNEILTLIMLIRIIPMLQTILIFSRFAGARPNRVCSFYGCQGDQLFRIKCMMKKYPMMIFCISYLISLLFFAFAIRICERPLVRIQDEFWQDQVKEAEANGEQFFFGSQDFNNYTVALWMVLITLPTVGYGDRFPRTILGRSITTIMAIVAAFLFSILVNALSNSLELTNNQKKAYTIKRKVNAKKSVNEKRLIIQLTKQNYRQKNINKNQSTNQNIFQ</sequence>
<reference evidence="4 5" key="1">
    <citation type="journal article" date="2015" name="Sci. Rep.">
        <title>Genome of the facultative scuticociliatosis pathogen Pseudocohnilembus persalinus provides insight into its virulence through horizontal gene transfer.</title>
        <authorList>
            <person name="Xiong J."/>
            <person name="Wang G."/>
            <person name="Cheng J."/>
            <person name="Tian M."/>
            <person name="Pan X."/>
            <person name="Warren A."/>
            <person name="Jiang C."/>
            <person name="Yuan D."/>
            <person name="Miao W."/>
        </authorList>
    </citation>
    <scope>NUCLEOTIDE SEQUENCE [LARGE SCALE GENOMIC DNA]</scope>
    <source>
        <strain evidence="4">36N120E</strain>
    </source>
</reference>
<evidence type="ECO:0000313" key="4">
    <source>
        <dbReference type="EMBL" id="KRX04690.1"/>
    </source>
</evidence>
<dbReference type="Gene3D" id="1.10.287.70">
    <property type="match status" value="1"/>
</dbReference>
<proteinExistence type="predicted"/>
<feature type="transmembrane region" description="Helical" evidence="2">
    <location>
        <begin position="268"/>
        <end position="288"/>
    </location>
</feature>
<dbReference type="GO" id="GO:0016020">
    <property type="term" value="C:membrane"/>
    <property type="evidence" value="ECO:0007669"/>
    <property type="project" value="InterPro"/>
</dbReference>
<dbReference type="OMA" id="QMINEQF"/>
<dbReference type="AlphaFoldDB" id="A0A0V0QQW1"/>
<feature type="transmembrane region" description="Helical" evidence="2">
    <location>
        <begin position="180"/>
        <end position="200"/>
    </location>
</feature>
<dbReference type="OrthoDB" id="311880at2759"/>
<feature type="transmembrane region" description="Helical" evidence="2">
    <location>
        <begin position="129"/>
        <end position="148"/>
    </location>
</feature>
<dbReference type="InterPro" id="IPR013099">
    <property type="entry name" value="K_chnl_dom"/>
</dbReference>
<keyword evidence="2" id="KW-1133">Transmembrane helix</keyword>
<protein>
    <recommendedName>
        <fullName evidence="3">Potassium channel domain-containing protein</fullName>
    </recommendedName>
</protein>
<dbReference type="EMBL" id="LDAU01000113">
    <property type="protein sequence ID" value="KRX04690.1"/>
    <property type="molecule type" value="Genomic_DNA"/>
</dbReference>
<evidence type="ECO:0000256" key="1">
    <source>
        <dbReference type="SAM" id="MobiDB-lite"/>
    </source>
</evidence>
<keyword evidence="2" id="KW-0812">Transmembrane</keyword>
<evidence type="ECO:0000256" key="2">
    <source>
        <dbReference type="SAM" id="Phobius"/>
    </source>
</evidence>
<accession>A0A0V0QQW1</accession>
<dbReference type="Pfam" id="PF07885">
    <property type="entry name" value="Ion_trans_2"/>
    <property type="match status" value="1"/>
</dbReference>
<dbReference type="PANTHER" id="PTHR10153">
    <property type="entry name" value="SMALL CONDUCTANCE CALCIUM-ACTIVATED POTASSIUM CHANNEL"/>
    <property type="match status" value="1"/>
</dbReference>
<keyword evidence="5" id="KW-1185">Reference proteome</keyword>
<organism evidence="4 5">
    <name type="scientific">Pseudocohnilembus persalinus</name>
    <name type="common">Ciliate</name>
    <dbReference type="NCBI Taxonomy" id="266149"/>
    <lineage>
        <taxon>Eukaryota</taxon>
        <taxon>Sar</taxon>
        <taxon>Alveolata</taxon>
        <taxon>Ciliophora</taxon>
        <taxon>Intramacronucleata</taxon>
        <taxon>Oligohymenophorea</taxon>
        <taxon>Scuticociliatia</taxon>
        <taxon>Philasterida</taxon>
        <taxon>Pseudocohnilembidae</taxon>
        <taxon>Pseudocohnilembus</taxon>
    </lineage>
</organism>
<dbReference type="PRINTS" id="PR00169">
    <property type="entry name" value="KCHANNEL"/>
</dbReference>
<dbReference type="InParanoid" id="A0A0V0QQW1"/>
<evidence type="ECO:0000259" key="3">
    <source>
        <dbReference type="Pfam" id="PF07885"/>
    </source>
</evidence>
<dbReference type="GO" id="GO:0016286">
    <property type="term" value="F:small conductance calcium-activated potassium channel activity"/>
    <property type="evidence" value="ECO:0007669"/>
    <property type="project" value="InterPro"/>
</dbReference>
<feature type="transmembrane region" description="Helical" evidence="2">
    <location>
        <begin position="90"/>
        <end position="109"/>
    </location>
</feature>
<gene>
    <name evidence="4" type="ORF">PPERSA_09482</name>
</gene>
<keyword evidence="2" id="KW-0472">Membrane</keyword>
<feature type="region of interest" description="Disordered" evidence="1">
    <location>
        <begin position="28"/>
        <end position="53"/>
    </location>
</feature>
<dbReference type="SUPFAM" id="SSF81324">
    <property type="entry name" value="Voltage-gated potassium channels"/>
    <property type="match status" value="1"/>
</dbReference>
<comment type="caution">
    <text evidence="4">The sequence shown here is derived from an EMBL/GenBank/DDBJ whole genome shotgun (WGS) entry which is preliminary data.</text>
</comment>
<dbReference type="InterPro" id="IPR015449">
    <property type="entry name" value="K_chnl_Ca-activ_SK"/>
</dbReference>
<evidence type="ECO:0000313" key="5">
    <source>
        <dbReference type="Proteomes" id="UP000054937"/>
    </source>
</evidence>
<dbReference type="Proteomes" id="UP000054937">
    <property type="component" value="Unassembled WGS sequence"/>
</dbReference>
<name>A0A0V0QQW1_PSEPJ</name>